<organism evidence="3 4">
    <name type="scientific">Paenibacillus residui</name>
    <dbReference type="NCBI Taxonomy" id="629724"/>
    <lineage>
        <taxon>Bacteria</taxon>
        <taxon>Bacillati</taxon>
        <taxon>Bacillota</taxon>
        <taxon>Bacilli</taxon>
        <taxon>Bacillales</taxon>
        <taxon>Paenibacillaceae</taxon>
        <taxon>Paenibacillus</taxon>
    </lineage>
</organism>
<dbReference type="InterPro" id="IPR031564">
    <property type="entry name" value="Flp1-like"/>
</dbReference>
<dbReference type="EMBL" id="JBHTIU010000012">
    <property type="protein sequence ID" value="MFD0868438.1"/>
    <property type="molecule type" value="Genomic_DNA"/>
</dbReference>
<keyword evidence="1" id="KW-0472">Membrane</keyword>
<comment type="caution">
    <text evidence="3">The sequence shown here is derived from an EMBL/GenBank/DDBJ whole genome shotgun (WGS) entry which is preliminary data.</text>
</comment>
<evidence type="ECO:0000259" key="2">
    <source>
        <dbReference type="Pfam" id="PF16982"/>
    </source>
</evidence>
<evidence type="ECO:0000313" key="3">
    <source>
        <dbReference type="EMBL" id="MFD0868438.1"/>
    </source>
</evidence>
<reference evidence="4" key="1">
    <citation type="journal article" date="2019" name="Int. J. Syst. Evol. Microbiol.">
        <title>The Global Catalogue of Microorganisms (GCM) 10K type strain sequencing project: providing services to taxonomists for standard genome sequencing and annotation.</title>
        <authorList>
            <consortium name="The Broad Institute Genomics Platform"/>
            <consortium name="The Broad Institute Genome Sequencing Center for Infectious Disease"/>
            <person name="Wu L."/>
            <person name="Ma J."/>
        </authorList>
    </citation>
    <scope>NUCLEOTIDE SEQUENCE [LARGE SCALE GENOMIC DNA]</scope>
    <source>
        <strain evidence="4">CCUG 57263</strain>
    </source>
</reference>
<proteinExistence type="predicted"/>
<keyword evidence="1" id="KW-0812">Transmembrane</keyword>
<sequence>MRNLKQAIIRFWQDEEGLGTLEILLILAVIVIVAVAFRKWIFQWVESLFNKADKEINVHTGDDTGNIMPKGK</sequence>
<name>A0ABW3D572_9BACL</name>
<keyword evidence="4" id="KW-1185">Reference proteome</keyword>
<feature type="transmembrane region" description="Helical" evidence="1">
    <location>
        <begin position="21"/>
        <end position="41"/>
    </location>
</feature>
<evidence type="ECO:0000313" key="4">
    <source>
        <dbReference type="Proteomes" id="UP001597120"/>
    </source>
</evidence>
<dbReference type="Pfam" id="PF16982">
    <property type="entry name" value="Flp1_like"/>
    <property type="match status" value="1"/>
</dbReference>
<protein>
    <submittedName>
        <fullName evidence="3">Flp1 family type IVb pilin</fullName>
    </submittedName>
</protein>
<dbReference type="RefSeq" id="WP_379286402.1">
    <property type="nucleotide sequence ID" value="NZ_JBHTIU010000012.1"/>
</dbReference>
<evidence type="ECO:0000256" key="1">
    <source>
        <dbReference type="SAM" id="Phobius"/>
    </source>
</evidence>
<feature type="domain" description="Putative Flagellin Flp1-like" evidence="2">
    <location>
        <begin position="10"/>
        <end position="57"/>
    </location>
</feature>
<dbReference type="Proteomes" id="UP001597120">
    <property type="component" value="Unassembled WGS sequence"/>
</dbReference>
<keyword evidence="1" id="KW-1133">Transmembrane helix</keyword>
<accession>A0ABW3D572</accession>
<gene>
    <name evidence="3" type="ORF">ACFQ03_04710</name>
</gene>